<dbReference type="RefSeq" id="XP_022478281.1">
    <property type="nucleotide sequence ID" value="XM_022615103.1"/>
</dbReference>
<organism evidence="1 2">
    <name type="scientific">Colletotrichum orchidophilum</name>
    <dbReference type="NCBI Taxonomy" id="1209926"/>
    <lineage>
        <taxon>Eukaryota</taxon>
        <taxon>Fungi</taxon>
        <taxon>Dikarya</taxon>
        <taxon>Ascomycota</taxon>
        <taxon>Pezizomycotina</taxon>
        <taxon>Sordariomycetes</taxon>
        <taxon>Hypocreomycetidae</taxon>
        <taxon>Glomerellales</taxon>
        <taxon>Glomerellaceae</taxon>
        <taxon>Colletotrichum</taxon>
    </lineage>
</organism>
<name>A0A1G4BI81_9PEZI</name>
<dbReference type="OrthoDB" id="3200163at2759"/>
<comment type="caution">
    <text evidence="1">The sequence shown here is derived from an EMBL/GenBank/DDBJ whole genome shotgun (WGS) entry which is preliminary data.</text>
</comment>
<dbReference type="AlphaFoldDB" id="A0A1G4BI81"/>
<protein>
    <submittedName>
        <fullName evidence="1">Uncharacterized protein</fullName>
    </submittedName>
</protein>
<proteinExistence type="predicted"/>
<dbReference type="EMBL" id="MJBS01000021">
    <property type="protein sequence ID" value="OHF01139.1"/>
    <property type="molecule type" value="Genomic_DNA"/>
</dbReference>
<dbReference type="STRING" id="1209926.A0A1G4BI81"/>
<accession>A0A1G4BI81</accession>
<evidence type="ECO:0000313" key="2">
    <source>
        <dbReference type="Proteomes" id="UP000176998"/>
    </source>
</evidence>
<gene>
    <name evidence="1" type="ORF">CORC01_03453</name>
</gene>
<reference evidence="1 2" key="1">
    <citation type="submission" date="2016-09" db="EMBL/GenBank/DDBJ databases">
        <authorList>
            <person name="Capua I."/>
            <person name="De Benedictis P."/>
            <person name="Joannis T."/>
            <person name="Lombin L.H."/>
            <person name="Cattoli G."/>
        </authorList>
    </citation>
    <scope>NUCLEOTIDE SEQUENCE [LARGE SCALE GENOMIC DNA]</scope>
    <source>
        <strain evidence="1 2">IMI 309357</strain>
    </source>
</reference>
<dbReference type="Proteomes" id="UP000176998">
    <property type="component" value="Unassembled WGS sequence"/>
</dbReference>
<sequence length="481" mass="55662">MSRPAPILPTFRFGFGNNDSFQLSVQAPSWLTGSVYSVLVQKSYQGWQLNLRAYEVVKRFGVRLLICLHIDDPSGTFRVLSKHNMTPFVRDSRGHSLFQLAVRMKSLMVVNSFLERGLESLAREPMSSKNDDPFLLYELERWTQSGQRYILEPTFQKLFMDNFLDDYLEDPAHISDVFDCGIGFHFYQMILQRYTVMNKPFALATRLRHLRLVVKSCYWEADEVCVNIIPEAKNLDACTAALAHSRNLQGSSLFHSFAMGMAGNFARRRGHPNPDQWAEARRSWSKLLHDSIRLDRPSLHHIDWTSNWIVNGGMSSPLCSIIKSLIGSSSLILSTAEQVCESLKAAFSEWIAILSSSDVELLDYGREERHKYEQGLTDVSQRWGPWHSDSRGTARFSLFGITYGSCPEHWRLWWTYEYEDYAGEFWNMIQDEAIKVPGAWVDDSWDEGDFPLEEWGRLEAWEKEQPSPLIWSEYRRIQPPI</sequence>
<keyword evidence="2" id="KW-1185">Reference proteome</keyword>
<evidence type="ECO:0000313" key="1">
    <source>
        <dbReference type="EMBL" id="OHF01139.1"/>
    </source>
</evidence>
<dbReference type="GeneID" id="34556613"/>